<feature type="chain" id="PRO_5028946441" description="Outer membrane protein beta-barrel domain-containing protein" evidence="1">
    <location>
        <begin position="20"/>
        <end position="253"/>
    </location>
</feature>
<feature type="signal peptide" evidence="1">
    <location>
        <begin position="1"/>
        <end position="19"/>
    </location>
</feature>
<dbReference type="AlphaFoldDB" id="A0A7D4QBG2"/>
<dbReference type="EMBL" id="CP054139">
    <property type="protein sequence ID" value="QKJ32651.1"/>
    <property type="molecule type" value="Genomic_DNA"/>
</dbReference>
<sequence>MKKLTLTLCALAMLTAAHAQTDTAKHHGWFGRRDIAGAAQIQVTYRPGKLGDLNAILNKNAIPSLPENNMWLNLSMSHVHKNWLFEDGLGGSFTSTGDRNPSNGIRAKYNQFQFYTRAGYNFSNSENVRLYPFIGLNLSEAMLRIQDDNRTQSTADFSNELTNVTASKTLWNPNLGFELGGGFDYVIKLKPKQMDCYTIQRNIPIGVRVGYYLQATNSKWKIDDNYTLNNGPAGKQSAVFVSLNIGLGYAIKR</sequence>
<protein>
    <recommendedName>
        <fullName evidence="4">Outer membrane protein beta-barrel domain-containing protein</fullName>
    </recommendedName>
</protein>
<name>A0A7D4QBG2_9SPHI</name>
<evidence type="ECO:0000256" key="1">
    <source>
        <dbReference type="SAM" id="SignalP"/>
    </source>
</evidence>
<accession>A0A7D4QBG2</accession>
<dbReference type="Proteomes" id="UP000505355">
    <property type="component" value="Chromosome"/>
</dbReference>
<reference evidence="2 3" key="1">
    <citation type="submission" date="2020-05" db="EMBL/GenBank/DDBJ databases">
        <title>Mucilaginibacter mali sp. nov.</title>
        <authorList>
            <person name="Kim H.S."/>
            <person name="Lee K.C."/>
            <person name="Suh M.K."/>
            <person name="Kim J.-S."/>
            <person name="Han K.-I."/>
            <person name="Eom M.K."/>
            <person name="Shin Y.K."/>
            <person name="Lee J.-S."/>
        </authorList>
    </citation>
    <scope>NUCLEOTIDE SEQUENCE [LARGE SCALE GENOMIC DNA]</scope>
    <source>
        <strain evidence="2 3">G2-14</strain>
    </source>
</reference>
<proteinExistence type="predicted"/>
<dbReference type="KEGG" id="mmab:HQ865_23770"/>
<organism evidence="2 3">
    <name type="scientific">Mucilaginibacter mali</name>
    <dbReference type="NCBI Taxonomy" id="2740462"/>
    <lineage>
        <taxon>Bacteria</taxon>
        <taxon>Pseudomonadati</taxon>
        <taxon>Bacteroidota</taxon>
        <taxon>Sphingobacteriia</taxon>
        <taxon>Sphingobacteriales</taxon>
        <taxon>Sphingobacteriaceae</taxon>
        <taxon>Mucilaginibacter</taxon>
    </lineage>
</organism>
<evidence type="ECO:0000313" key="2">
    <source>
        <dbReference type="EMBL" id="QKJ32651.1"/>
    </source>
</evidence>
<keyword evidence="3" id="KW-1185">Reference proteome</keyword>
<dbReference type="RefSeq" id="WP_173417300.1">
    <property type="nucleotide sequence ID" value="NZ_CP054139.1"/>
</dbReference>
<evidence type="ECO:0000313" key="3">
    <source>
        <dbReference type="Proteomes" id="UP000505355"/>
    </source>
</evidence>
<gene>
    <name evidence="2" type="ORF">HQ865_23770</name>
</gene>
<evidence type="ECO:0008006" key="4">
    <source>
        <dbReference type="Google" id="ProtNLM"/>
    </source>
</evidence>
<keyword evidence="1" id="KW-0732">Signal</keyword>